<name>A0AAV4HTR5_9GAST</name>
<protein>
    <submittedName>
        <fullName evidence="2">Uncharacterized protein</fullName>
    </submittedName>
</protein>
<feature type="region of interest" description="Disordered" evidence="1">
    <location>
        <begin position="1"/>
        <end position="27"/>
    </location>
</feature>
<dbReference type="AlphaFoldDB" id="A0AAV4HTR5"/>
<evidence type="ECO:0000313" key="2">
    <source>
        <dbReference type="EMBL" id="GFS00086.1"/>
    </source>
</evidence>
<evidence type="ECO:0000256" key="1">
    <source>
        <dbReference type="SAM" id="MobiDB-lite"/>
    </source>
</evidence>
<accession>A0AAV4HTR5</accession>
<sequence>MDGSQLGRPTPCRRNATSPQADQGEGRGALEQLKKIIFFLRLARPASLISVDLALQDDWLDVTFAQLARVKDVWAACLPSAEFPEC</sequence>
<dbReference type="Proteomes" id="UP000762676">
    <property type="component" value="Unassembled WGS sequence"/>
</dbReference>
<reference evidence="2 3" key="1">
    <citation type="journal article" date="2021" name="Elife">
        <title>Chloroplast acquisition without the gene transfer in kleptoplastic sea slugs, Plakobranchus ocellatus.</title>
        <authorList>
            <person name="Maeda T."/>
            <person name="Takahashi S."/>
            <person name="Yoshida T."/>
            <person name="Shimamura S."/>
            <person name="Takaki Y."/>
            <person name="Nagai Y."/>
            <person name="Toyoda A."/>
            <person name="Suzuki Y."/>
            <person name="Arimoto A."/>
            <person name="Ishii H."/>
            <person name="Satoh N."/>
            <person name="Nishiyama T."/>
            <person name="Hasebe M."/>
            <person name="Maruyama T."/>
            <person name="Minagawa J."/>
            <person name="Obokata J."/>
            <person name="Shigenobu S."/>
        </authorList>
    </citation>
    <scope>NUCLEOTIDE SEQUENCE [LARGE SCALE GENOMIC DNA]</scope>
</reference>
<keyword evidence="3" id="KW-1185">Reference proteome</keyword>
<proteinExistence type="predicted"/>
<comment type="caution">
    <text evidence="2">The sequence shown here is derived from an EMBL/GenBank/DDBJ whole genome shotgun (WGS) entry which is preliminary data.</text>
</comment>
<organism evidence="2 3">
    <name type="scientific">Elysia marginata</name>
    <dbReference type="NCBI Taxonomy" id="1093978"/>
    <lineage>
        <taxon>Eukaryota</taxon>
        <taxon>Metazoa</taxon>
        <taxon>Spiralia</taxon>
        <taxon>Lophotrochozoa</taxon>
        <taxon>Mollusca</taxon>
        <taxon>Gastropoda</taxon>
        <taxon>Heterobranchia</taxon>
        <taxon>Euthyneura</taxon>
        <taxon>Panpulmonata</taxon>
        <taxon>Sacoglossa</taxon>
        <taxon>Placobranchoidea</taxon>
        <taxon>Plakobranchidae</taxon>
        <taxon>Elysia</taxon>
    </lineage>
</organism>
<evidence type="ECO:0000313" key="3">
    <source>
        <dbReference type="Proteomes" id="UP000762676"/>
    </source>
</evidence>
<dbReference type="EMBL" id="BMAT01002141">
    <property type="protein sequence ID" value="GFS00086.1"/>
    <property type="molecule type" value="Genomic_DNA"/>
</dbReference>
<gene>
    <name evidence="2" type="ORF">ElyMa_001063300</name>
</gene>